<accession>J9PTZ2</accession>
<proteinExistence type="predicted"/>
<keyword evidence="2" id="KW-1185">Reference proteome</keyword>
<dbReference type="KEGG" id="vg:14011600"/>
<dbReference type="Proteomes" id="UP000006298">
    <property type="component" value="Segment"/>
</dbReference>
<protein>
    <submittedName>
        <fullName evidence="1">Uncharacterized protein</fullName>
    </submittedName>
</protein>
<reference evidence="1 2" key="1">
    <citation type="submission" date="2011-09" db="EMBL/GenBank/DDBJ databases">
        <title>Complete Genome Sequence of Bacillus cereus Bacteriophage BCD7.</title>
        <authorList>
            <person name="Lee J.-H."/>
            <person name="Shin H."/>
            <person name="Son B."/>
            <person name="Ryu S."/>
        </authorList>
    </citation>
    <scope>NUCLEOTIDE SEQUENCE [LARGE SCALE GENOMIC DNA]</scope>
</reference>
<evidence type="ECO:0000313" key="1">
    <source>
        <dbReference type="EMBL" id="AEZ50528.1"/>
    </source>
</evidence>
<dbReference type="RefSeq" id="YP_007005932.1">
    <property type="nucleotide sequence ID" value="NC_019515.1"/>
</dbReference>
<sequence length="359" mass="41965">MGEELYNLLPNIYKEEDSKIKPDPLPLKRFMQVVGTGLDFMREKIDGHFNLYDIDKCPPEFLPHLFRQIGFDIPYEMTEIEQRGLLKLVPTLYKLKGTSAVFDYLARQIYSKEATTNVVWKNRTYNPDGTVKDRNRIVITIDVNEGTGEDKIAQKLELFSKQAEKFRPVNHELFPSIILYYEDKYNEDRSRFDDSYHYEEVKTYDNETYAFQAIKEEVDKEIMTIIDTELKDYTKDTVIEYLDQLFVDDGMEDNYSLPNFGDSHSEQVALDDGDEDFDVKSAVEEVIEVLRDVVEETYNMDRNSDTVEEIVAMTDEDVYTQKIAEDSEGVMLDWTHSLNSETKRLNTLRLSIPTKITQL</sequence>
<evidence type="ECO:0000313" key="2">
    <source>
        <dbReference type="Proteomes" id="UP000006298"/>
    </source>
</evidence>
<dbReference type="GeneID" id="14011600"/>
<gene>
    <name evidence="1" type="ORF">BCD7_0081</name>
</gene>
<name>J9PTZ2_9CAUD</name>
<dbReference type="EMBL" id="JN712910">
    <property type="protein sequence ID" value="AEZ50528.1"/>
    <property type="molecule type" value="Genomic_DNA"/>
</dbReference>
<organism evidence="1 2">
    <name type="scientific">Bacillus phage BCD7</name>
    <dbReference type="NCBI Taxonomy" id="1136534"/>
    <lineage>
        <taxon>Viruses</taxon>
        <taxon>Duplodnaviria</taxon>
        <taxon>Heunggongvirae</taxon>
        <taxon>Uroviricota</taxon>
        <taxon>Caudoviricetes</taxon>
        <taxon>Becedseptimavirus</taxon>
        <taxon>Becedseptimavirus BCD7</taxon>
    </lineage>
</organism>